<organism evidence="2 3">
    <name type="scientific">Symmachiella dynata</name>
    <dbReference type="NCBI Taxonomy" id="2527995"/>
    <lineage>
        <taxon>Bacteria</taxon>
        <taxon>Pseudomonadati</taxon>
        <taxon>Planctomycetota</taxon>
        <taxon>Planctomycetia</taxon>
        <taxon>Planctomycetales</taxon>
        <taxon>Planctomycetaceae</taxon>
        <taxon>Symmachiella</taxon>
    </lineage>
</organism>
<dbReference type="EMBL" id="CP036276">
    <property type="protein sequence ID" value="QDU45372.1"/>
    <property type="molecule type" value="Genomic_DNA"/>
</dbReference>
<accession>A0A517ZS92</accession>
<reference evidence="2 3" key="1">
    <citation type="submission" date="2019-02" db="EMBL/GenBank/DDBJ databases">
        <title>Deep-cultivation of Planctomycetes and their phenomic and genomic characterization uncovers novel biology.</title>
        <authorList>
            <person name="Wiegand S."/>
            <person name="Jogler M."/>
            <person name="Boedeker C."/>
            <person name="Pinto D."/>
            <person name="Vollmers J."/>
            <person name="Rivas-Marin E."/>
            <person name="Kohn T."/>
            <person name="Peeters S.H."/>
            <person name="Heuer A."/>
            <person name="Rast P."/>
            <person name="Oberbeckmann S."/>
            <person name="Bunk B."/>
            <person name="Jeske O."/>
            <person name="Meyerdierks A."/>
            <person name="Storesund J.E."/>
            <person name="Kallscheuer N."/>
            <person name="Luecker S."/>
            <person name="Lage O.M."/>
            <person name="Pohl T."/>
            <person name="Merkel B.J."/>
            <person name="Hornburger P."/>
            <person name="Mueller R.-W."/>
            <person name="Bruemmer F."/>
            <person name="Labrenz M."/>
            <person name="Spormann A.M."/>
            <person name="Op den Camp H."/>
            <person name="Overmann J."/>
            <person name="Amann R."/>
            <person name="Jetten M.S.M."/>
            <person name="Mascher T."/>
            <person name="Medema M.H."/>
            <person name="Devos D.P."/>
            <person name="Kaster A.-K."/>
            <person name="Ovreas L."/>
            <person name="Rohde M."/>
            <person name="Galperin M.Y."/>
            <person name="Jogler C."/>
        </authorList>
    </citation>
    <scope>NUCLEOTIDE SEQUENCE [LARGE SCALE GENOMIC DNA]</scope>
    <source>
        <strain evidence="2 3">Mal52</strain>
    </source>
</reference>
<protein>
    <submittedName>
        <fullName evidence="2">Uncharacterized protein</fullName>
    </submittedName>
</protein>
<dbReference type="Proteomes" id="UP000319383">
    <property type="component" value="Chromosome"/>
</dbReference>
<keyword evidence="3" id="KW-1185">Reference proteome</keyword>
<evidence type="ECO:0000256" key="1">
    <source>
        <dbReference type="SAM" id="MobiDB-lite"/>
    </source>
</evidence>
<dbReference type="AlphaFoldDB" id="A0A517ZS92"/>
<dbReference type="KEGG" id="sdyn:Mal52_38660"/>
<feature type="region of interest" description="Disordered" evidence="1">
    <location>
        <begin position="17"/>
        <end position="50"/>
    </location>
</feature>
<proteinExistence type="predicted"/>
<evidence type="ECO:0000313" key="3">
    <source>
        <dbReference type="Proteomes" id="UP000319383"/>
    </source>
</evidence>
<name>A0A517ZS92_9PLAN</name>
<gene>
    <name evidence="2" type="ORF">Mal52_38660</name>
</gene>
<sequence length="90" mass="9752">MCLTMYYIVPDGTTIKPREFPPSQSLPGNPEIGTSRRIPKSAQTAHNHAHACAQSWPGIHNFDFSSPDWSPDWAPGVQTSPPAVPLPSGD</sequence>
<feature type="region of interest" description="Disordered" evidence="1">
    <location>
        <begin position="67"/>
        <end position="90"/>
    </location>
</feature>
<evidence type="ECO:0000313" key="2">
    <source>
        <dbReference type="EMBL" id="QDU45372.1"/>
    </source>
</evidence>